<protein>
    <submittedName>
        <fullName evidence="3">Oidioi.mRNA.OKI2018_I69.PAR.g11914.t1.cds</fullName>
    </submittedName>
</protein>
<keyword evidence="1" id="KW-0472">Membrane</keyword>
<keyword evidence="4" id="KW-1185">Reference proteome</keyword>
<accession>A0ABN7RXX2</accession>
<sequence>MRVPVSLLSLIGLSSGQTCTDLPTKSSSEFSTEFYEYACTIIARVEENQIADPATVCATVKTRWEATVTSTKMYFTKDFENTVAPSIDANNRNVVPYSVKMQLIDADFNYDKSPTESDFQDKLNEHLEDYYINSDFFDRIYVESGGCTQTDFKPLKPSDVTPVTTELDKFQDSAKVSGQVKLDKAFATEPKPLFIYDEAKVGPDASSYEKSLIVSKLNDEVVPDVFQQPDDAEFKYYEYTLSKDIADPEVILLDYTAYYAPIGNTTLSEAQTEQIRLDVESKFNDYVNRGDTFISSISEAPTAEYVPRQLKANEIYRANIITLCVTLAVAALLVILIGAVVGVAYKDIQKQVRPPVGVGPSGLTVKPLESMYTVDTTRTATNTMRF</sequence>
<proteinExistence type="predicted"/>
<keyword evidence="2" id="KW-0732">Signal</keyword>
<keyword evidence="1" id="KW-0812">Transmembrane</keyword>
<dbReference type="EMBL" id="OU015568">
    <property type="protein sequence ID" value="CAG5088649.1"/>
    <property type="molecule type" value="Genomic_DNA"/>
</dbReference>
<reference evidence="3 4" key="1">
    <citation type="submission" date="2021-04" db="EMBL/GenBank/DDBJ databases">
        <authorList>
            <person name="Bliznina A."/>
        </authorList>
    </citation>
    <scope>NUCLEOTIDE SEQUENCE [LARGE SCALE GENOMIC DNA]</scope>
</reference>
<feature type="chain" id="PRO_5046765863" evidence="2">
    <location>
        <begin position="17"/>
        <end position="386"/>
    </location>
</feature>
<dbReference type="Proteomes" id="UP001158576">
    <property type="component" value="Chromosome PAR"/>
</dbReference>
<evidence type="ECO:0000313" key="3">
    <source>
        <dbReference type="EMBL" id="CAG5088649.1"/>
    </source>
</evidence>
<keyword evidence="1" id="KW-1133">Transmembrane helix</keyword>
<evidence type="ECO:0000256" key="1">
    <source>
        <dbReference type="SAM" id="Phobius"/>
    </source>
</evidence>
<organism evidence="3 4">
    <name type="scientific">Oikopleura dioica</name>
    <name type="common">Tunicate</name>
    <dbReference type="NCBI Taxonomy" id="34765"/>
    <lineage>
        <taxon>Eukaryota</taxon>
        <taxon>Metazoa</taxon>
        <taxon>Chordata</taxon>
        <taxon>Tunicata</taxon>
        <taxon>Appendicularia</taxon>
        <taxon>Copelata</taxon>
        <taxon>Oikopleuridae</taxon>
        <taxon>Oikopleura</taxon>
    </lineage>
</organism>
<name>A0ABN7RXX2_OIKDI</name>
<feature type="signal peptide" evidence="2">
    <location>
        <begin position="1"/>
        <end position="16"/>
    </location>
</feature>
<evidence type="ECO:0000256" key="2">
    <source>
        <dbReference type="SAM" id="SignalP"/>
    </source>
</evidence>
<feature type="transmembrane region" description="Helical" evidence="1">
    <location>
        <begin position="320"/>
        <end position="345"/>
    </location>
</feature>
<evidence type="ECO:0000313" key="4">
    <source>
        <dbReference type="Proteomes" id="UP001158576"/>
    </source>
</evidence>
<gene>
    <name evidence="3" type="ORF">OKIOD_LOCUS3472</name>
</gene>